<feature type="signal peptide" evidence="1">
    <location>
        <begin position="1"/>
        <end position="23"/>
    </location>
</feature>
<evidence type="ECO:0000313" key="3">
    <source>
        <dbReference type="Proteomes" id="UP000280960"/>
    </source>
</evidence>
<sequence length="80" mass="9207">MKTYRFLVPVLLLLALFSPLVAAAPISGSENYAVSHNERDFLKEKIDHLKLLLNVYLNLKRIACLNLWENLLNFMYGTVL</sequence>
<keyword evidence="1" id="KW-0732">Signal</keyword>
<dbReference type="AlphaFoldDB" id="A0A3G2R2F1"/>
<reference evidence="2 3" key="1">
    <citation type="submission" date="2018-10" db="EMBL/GenBank/DDBJ databases">
        <authorList>
            <person name="Zhang X."/>
        </authorList>
    </citation>
    <scope>NUCLEOTIDE SEQUENCE [LARGE SCALE GENOMIC DNA]</scope>
    <source>
        <strain evidence="2 3">SK-G1</strain>
    </source>
</reference>
<keyword evidence="3" id="KW-1185">Reference proteome</keyword>
<protein>
    <submittedName>
        <fullName evidence="2">Uncharacterized protein</fullName>
    </submittedName>
</protein>
<evidence type="ECO:0000256" key="1">
    <source>
        <dbReference type="SAM" id="SignalP"/>
    </source>
</evidence>
<organism evidence="2 3">
    <name type="scientific">Biomaibacter acetigenes</name>
    <dbReference type="NCBI Taxonomy" id="2316383"/>
    <lineage>
        <taxon>Bacteria</taxon>
        <taxon>Bacillati</taxon>
        <taxon>Bacillota</taxon>
        <taxon>Clostridia</taxon>
        <taxon>Thermosediminibacterales</taxon>
        <taxon>Tepidanaerobacteraceae</taxon>
        <taxon>Biomaibacter</taxon>
    </lineage>
</organism>
<dbReference type="EMBL" id="CP033169">
    <property type="protein sequence ID" value="AYO29481.1"/>
    <property type="molecule type" value="Genomic_DNA"/>
</dbReference>
<accession>A0A3G2R2F1</accession>
<feature type="chain" id="PRO_5017987794" evidence="1">
    <location>
        <begin position="24"/>
        <end position="80"/>
    </location>
</feature>
<evidence type="ECO:0000313" key="2">
    <source>
        <dbReference type="EMBL" id="AYO29481.1"/>
    </source>
</evidence>
<dbReference type="Proteomes" id="UP000280960">
    <property type="component" value="Chromosome"/>
</dbReference>
<dbReference type="RefSeq" id="WP_120768511.1">
    <property type="nucleotide sequence ID" value="NZ_CP033169.1"/>
</dbReference>
<dbReference type="KEGG" id="bacg:D2962_01620"/>
<name>A0A3G2R2F1_9FIRM</name>
<proteinExistence type="predicted"/>
<gene>
    <name evidence="2" type="ORF">D2962_01620</name>
</gene>